<evidence type="ECO:0000259" key="17">
    <source>
        <dbReference type="PROSITE" id="PS50157"/>
    </source>
</evidence>
<feature type="region of interest" description="Disordered" evidence="16">
    <location>
        <begin position="552"/>
        <end position="572"/>
    </location>
</feature>
<dbReference type="InterPro" id="IPR036051">
    <property type="entry name" value="KRAB_dom_sf"/>
</dbReference>
<evidence type="ECO:0000256" key="13">
    <source>
        <dbReference type="ARBA" id="ARBA00023242"/>
    </source>
</evidence>
<dbReference type="PROSITE" id="PS00028">
    <property type="entry name" value="ZINC_FINGER_C2H2_1"/>
    <property type="match status" value="14"/>
</dbReference>
<sequence length="860" mass="96103">MRTAGFRPAPLLPAVCSGRVLRPHHRLPRCLWRPPHRPPRGLVGASGTGSIKGNPSFPVERLRSFSHRGADTEVSLLRPLPEGRFSCLVHGRVPCVPSWDLAEAAAPRPPCVCGVTHAPHTRGKRKGASGGRCSRAVATWAPPYVPAEEHWGIGVARPGHMDAHSPSLMGSLGCWCMSFQEAVTFGDVAVHFSREEWQCLDPGQRALYKEVMLENHSSVAGLAGFLVFKPELISRLEQGQEPWVLDLKGVEGREGARTFLTDSAVGIVTEQACEDVDVLRSEPCVALVRSPSQGFPQTSSFRDTCDSEVWSETKPGSLLQKKRLNSGTVATRKTFTKEGAQGCGELESSGGLGGQPGRSPWGAAEGTSRRCDTCGTSFRSTSDIVLHQGMNTQKKTSRCPECKKNLPDCLQGRNGSNCHREKPYECEECGKVFRLCSQLNQHQRIHTGEKPFKCIECGKAFRLSSKLIQHQRIHTGEKPYRCEECGKAFGQSSSLIHHQRVHTGERPYGCRECGKAFSQQSQLVRHQRTHTGERPYQCQECGKAFSQSSTLAQHQRMHAGDKPQLPRSPDGPGLIAHQRTHPAEKPFKCDECGKAFRWVSRLSQHQLTHTGEKPYKCNKCAKAFGCSSRLIRHQRTHTGEKPFKCEECGKGFVQGSHLIQHQRIHTGEKPYECSDCGKAFSQSSSLIYHQRIHKGEKPYECLECGKAFSMSTQLTIHQRVHTGERPYKCTECGKAFSQNSTLFQHQIIHAGVKPYGCSECGKAFSRSSYLIEHQRIHTRAQWYHEYGNTLEASTHVSRKKVNTVKKLHKCNECEKIFRWRSHLIIHQRIHTGEKPYKCNVCGKAFNRSSRLTQHQKIHMG</sequence>
<evidence type="ECO:0000313" key="19">
    <source>
        <dbReference type="Proteomes" id="UP000248482"/>
    </source>
</evidence>
<keyword evidence="5" id="KW-0479">Metal-binding</keyword>
<protein>
    <recommendedName>
        <fullName evidence="14">Zinc finger protein 7</fullName>
    </recommendedName>
</protein>
<keyword evidence="13" id="KW-0539">Nucleus</keyword>
<feature type="domain" description="C2H2-type" evidence="17">
    <location>
        <begin position="452"/>
        <end position="479"/>
    </location>
</feature>
<evidence type="ECO:0000256" key="16">
    <source>
        <dbReference type="SAM" id="MobiDB-lite"/>
    </source>
</evidence>
<dbReference type="Gene3D" id="3.30.160.60">
    <property type="entry name" value="Classic Zinc Finger"/>
    <property type="match status" value="15"/>
</dbReference>
<evidence type="ECO:0000256" key="10">
    <source>
        <dbReference type="ARBA" id="ARBA00023015"/>
    </source>
</evidence>
<evidence type="ECO:0000256" key="3">
    <source>
        <dbReference type="ARBA" id="ARBA00006991"/>
    </source>
</evidence>
<keyword evidence="11" id="KW-0238">DNA-binding</keyword>
<evidence type="ECO:0000256" key="1">
    <source>
        <dbReference type="ARBA" id="ARBA00003767"/>
    </source>
</evidence>
<dbReference type="FunFam" id="3.30.160.60:FF:002254">
    <property type="entry name" value="Zinc finger protein 540"/>
    <property type="match status" value="1"/>
</dbReference>
<keyword evidence="8" id="KW-0862">Zinc</keyword>
<name>A0A2Y9JB04_ENHLU</name>
<dbReference type="FunFam" id="3.30.160.60:FF:002343">
    <property type="entry name" value="Zinc finger protein 33A"/>
    <property type="match status" value="3"/>
</dbReference>
<dbReference type="FunFam" id="3.30.160.60:FF:000824">
    <property type="entry name" value="Zinc finger protein 184"/>
    <property type="match status" value="1"/>
</dbReference>
<dbReference type="GeneID" id="111146518"/>
<feature type="domain" description="C2H2-type" evidence="17">
    <location>
        <begin position="424"/>
        <end position="451"/>
    </location>
</feature>
<dbReference type="SMART" id="SM00349">
    <property type="entry name" value="KRAB"/>
    <property type="match status" value="1"/>
</dbReference>
<dbReference type="FunFam" id="3.30.160.60:FF:000330">
    <property type="entry name" value="Zinc finger with KRAB and SCAN domains 1"/>
    <property type="match status" value="1"/>
</dbReference>
<evidence type="ECO:0000256" key="8">
    <source>
        <dbReference type="ARBA" id="ARBA00022833"/>
    </source>
</evidence>
<dbReference type="InterPro" id="IPR036236">
    <property type="entry name" value="Znf_C2H2_sf"/>
</dbReference>
<comment type="subcellular location">
    <subcellularLocation>
        <location evidence="2">Nucleus</location>
    </subcellularLocation>
</comment>
<dbReference type="FunFam" id="3.30.160.60:FF:002340">
    <property type="entry name" value="Zinc finger protein 7"/>
    <property type="match status" value="1"/>
</dbReference>
<feature type="domain" description="C2H2-type" evidence="17">
    <location>
        <begin position="755"/>
        <end position="782"/>
    </location>
</feature>
<evidence type="ECO:0000256" key="4">
    <source>
        <dbReference type="ARBA" id="ARBA00022499"/>
    </source>
</evidence>
<evidence type="ECO:0000256" key="2">
    <source>
        <dbReference type="ARBA" id="ARBA00004123"/>
    </source>
</evidence>
<organism evidence="19 20">
    <name type="scientific">Enhydra lutris kenyoni</name>
    <name type="common">northern sea otter</name>
    <dbReference type="NCBI Taxonomy" id="391180"/>
    <lineage>
        <taxon>Eukaryota</taxon>
        <taxon>Metazoa</taxon>
        <taxon>Chordata</taxon>
        <taxon>Craniata</taxon>
        <taxon>Vertebrata</taxon>
        <taxon>Euteleostomi</taxon>
        <taxon>Mammalia</taxon>
        <taxon>Eutheria</taxon>
        <taxon>Laurasiatheria</taxon>
        <taxon>Carnivora</taxon>
        <taxon>Caniformia</taxon>
        <taxon>Musteloidea</taxon>
        <taxon>Mustelidae</taxon>
        <taxon>Lutrinae</taxon>
        <taxon>Enhydra</taxon>
    </lineage>
</organism>
<dbReference type="FunFam" id="3.30.160.60:FF:000367">
    <property type="entry name" value="Zinc finger protein 572"/>
    <property type="match status" value="1"/>
</dbReference>
<dbReference type="InterPro" id="IPR050752">
    <property type="entry name" value="C2H2-ZF_domain"/>
</dbReference>
<feature type="domain" description="C2H2-type" evidence="17">
    <location>
        <begin position="671"/>
        <end position="698"/>
    </location>
</feature>
<feature type="domain" description="C2H2-type" evidence="17">
    <location>
        <begin position="536"/>
        <end position="563"/>
    </location>
</feature>
<dbReference type="InterPro" id="IPR013087">
    <property type="entry name" value="Znf_C2H2_type"/>
</dbReference>
<keyword evidence="10" id="KW-0805">Transcription regulation</keyword>
<feature type="domain" description="C2H2-type" evidence="17">
    <location>
        <begin position="836"/>
        <end position="860"/>
    </location>
</feature>
<keyword evidence="19" id="KW-1185">Reference proteome</keyword>
<dbReference type="CDD" id="cd07765">
    <property type="entry name" value="KRAB_A-box"/>
    <property type="match status" value="1"/>
</dbReference>
<reference evidence="20" key="1">
    <citation type="submission" date="2025-08" db="UniProtKB">
        <authorList>
            <consortium name="RefSeq"/>
        </authorList>
    </citation>
    <scope>IDENTIFICATION</scope>
    <source>
        <tissue evidence="20">Blood</tissue>
    </source>
</reference>
<feature type="domain" description="C2H2-type" evidence="17">
    <location>
        <begin position="699"/>
        <end position="726"/>
    </location>
</feature>
<dbReference type="GO" id="GO:0000978">
    <property type="term" value="F:RNA polymerase II cis-regulatory region sequence-specific DNA binding"/>
    <property type="evidence" value="ECO:0007669"/>
    <property type="project" value="TreeGrafter"/>
</dbReference>
<feature type="domain" description="C2H2-type" evidence="17">
    <location>
        <begin position="587"/>
        <end position="614"/>
    </location>
</feature>
<dbReference type="FunFam" id="3.30.160.60:FF:002090">
    <property type="entry name" value="Zinc finger protein 473"/>
    <property type="match status" value="2"/>
</dbReference>
<keyword evidence="9" id="KW-0832">Ubl conjugation</keyword>
<dbReference type="SMART" id="SM00355">
    <property type="entry name" value="ZnF_C2H2"/>
    <property type="match status" value="15"/>
</dbReference>
<evidence type="ECO:0000256" key="9">
    <source>
        <dbReference type="ARBA" id="ARBA00022843"/>
    </source>
</evidence>
<dbReference type="AlphaFoldDB" id="A0A2Y9JB04"/>
<evidence type="ECO:0000256" key="15">
    <source>
        <dbReference type="PROSITE-ProRule" id="PRU00042"/>
    </source>
</evidence>
<dbReference type="Gene3D" id="6.10.140.140">
    <property type="match status" value="1"/>
</dbReference>
<feature type="domain" description="C2H2-type" evidence="17">
    <location>
        <begin position="615"/>
        <end position="642"/>
    </location>
</feature>
<evidence type="ECO:0000313" key="20">
    <source>
        <dbReference type="RefSeq" id="XP_022357771.1"/>
    </source>
</evidence>
<evidence type="ECO:0000256" key="12">
    <source>
        <dbReference type="ARBA" id="ARBA00023163"/>
    </source>
</evidence>
<dbReference type="PROSITE" id="PS50805">
    <property type="entry name" value="KRAB"/>
    <property type="match status" value="1"/>
</dbReference>
<feature type="domain" description="C2H2-type" evidence="17">
    <location>
        <begin position="508"/>
        <end position="535"/>
    </location>
</feature>
<dbReference type="InterPro" id="IPR001909">
    <property type="entry name" value="KRAB"/>
</dbReference>
<dbReference type="FunFam" id="3.30.160.60:FF:001027">
    <property type="entry name" value="Zinc finger protein 7"/>
    <property type="match status" value="1"/>
</dbReference>
<feature type="domain" description="C2H2-type" evidence="17">
    <location>
        <begin position="727"/>
        <end position="754"/>
    </location>
</feature>
<dbReference type="FunFam" id="3.30.160.60:FF:002259">
    <property type="entry name" value="zinc finger protein 271"/>
    <property type="match status" value="1"/>
</dbReference>
<dbReference type="OrthoDB" id="9411774at2759"/>
<feature type="domain" description="C2H2-type" evidence="17">
    <location>
        <begin position="480"/>
        <end position="507"/>
    </location>
</feature>
<dbReference type="PANTHER" id="PTHR24384:SF246">
    <property type="entry name" value="GENE, 19965-RELATED"/>
    <property type="match status" value="1"/>
</dbReference>
<evidence type="ECO:0000256" key="11">
    <source>
        <dbReference type="ARBA" id="ARBA00023125"/>
    </source>
</evidence>
<feature type="domain" description="C2H2-type" evidence="17">
    <location>
        <begin position="643"/>
        <end position="670"/>
    </location>
</feature>
<dbReference type="GO" id="GO:0005634">
    <property type="term" value="C:nucleus"/>
    <property type="evidence" value="ECO:0007669"/>
    <property type="project" value="UniProtKB-SubCell"/>
</dbReference>
<dbReference type="Pfam" id="PF01352">
    <property type="entry name" value="KRAB"/>
    <property type="match status" value="1"/>
</dbReference>
<keyword evidence="7 15" id="KW-0863">Zinc-finger</keyword>
<dbReference type="RefSeq" id="XP_022357771.1">
    <property type="nucleotide sequence ID" value="XM_022502063.1"/>
</dbReference>
<evidence type="ECO:0000256" key="14">
    <source>
        <dbReference type="ARBA" id="ARBA00074018"/>
    </source>
</evidence>
<keyword evidence="4" id="KW-1017">Isopeptide bond</keyword>
<dbReference type="SUPFAM" id="SSF109640">
    <property type="entry name" value="KRAB domain (Kruppel-associated box)"/>
    <property type="match status" value="1"/>
</dbReference>
<keyword evidence="12" id="KW-0804">Transcription</keyword>
<evidence type="ECO:0000256" key="5">
    <source>
        <dbReference type="ARBA" id="ARBA00022723"/>
    </source>
</evidence>
<dbReference type="PROSITE" id="PS50157">
    <property type="entry name" value="ZINC_FINGER_C2H2_2"/>
    <property type="match status" value="15"/>
</dbReference>
<accession>A0A2Y9JB04</accession>
<dbReference type="PANTHER" id="PTHR24384">
    <property type="entry name" value="FINGER PUTATIVE TRANSCRIPTION FACTOR FAMILY-RELATED"/>
    <property type="match status" value="1"/>
</dbReference>
<dbReference type="Proteomes" id="UP000248482">
    <property type="component" value="Unplaced"/>
</dbReference>
<proteinExistence type="inferred from homology"/>
<evidence type="ECO:0000256" key="6">
    <source>
        <dbReference type="ARBA" id="ARBA00022737"/>
    </source>
</evidence>
<evidence type="ECO:0000259" key="18">
    <source>
        <dbReference type="PROSITE" id="PS50805"/>
    </source>
</evidence>
<feature type="domain" description="C2H2-type" evidence="17">
    <location>
        <begin position="369"/>
        <end position="396"/>
    </location>
</feature>
<gene>
    <name evidence="20" type="primary">LOC111146518</name>
</gene>
<keyword evidence="6" id="KW-0677">Repeat</keyword>
<comment type="function">
    <text evidence="1">May be involved in transcriptional regulation.</text>
</comment>
<dbReference type="GO" id="GO:0008270">
    <property type="term" value="F:zinc ion binding"/>
    <property type="evidence" value="ECO:0007669"/>
    <property type="project" value="UniProtKB-KW"/>
</dbReference>
<dbReference type="GO" id="GO:0000981">
    <property type="term" value="F:DNA-binding transcription factor activity, RNA polymerase II-specific"/>
    <property type="evidence" value="ECO:0007669"/>
    <property type="project" value="TreeGrafter"/>
</dbReference>
<comment type="similarity">
    <text evidence="3">Belongs to the krueppel C2H2-type zinc-finger protein family.</text>
</comment>
<dbReference type="Pfam" id="PF00096">
    <property type="entry name" value="zf-C2H2"/>
    <property type="match status" value="12"/>
</dbReference>
<dbReference type="FunFam" id="3.30.160.60:FF:000016">
    <property type="entry name" value="zinc finger protein 37 homolog"/>
    <property type="match status" value="2"/>
</dbReference>
<feature type="region of interest" description="Disordered" evidence="16">
    <location>
        <begin position="346"/>
        <end position="366"/>
    </location>
</feature>
<feature type="domain" description="KRAB" evidence="18">
    <location>
        <begin position="183"/>
        <end position="255"/>
    </location>
</feature>
<feature type="domain" description="C2H2-type" evidence="17">
    <location>
        <begin position="808"/>
        <end position="835"/>
    </location>
</feature>
<evidence type="ECO:0000256" key="7">
    <source>
        <dbReference type="ARBA" id="ARBA00022771"/>
    </source>
</evidence>
<dbReference type="SUPFAM" id="SSF57667">
    <property type="entry name" value="beta-beta-alpha zinc fingers"/>
    <property type="match status" value="9"/>
</dbReference>